<feature type="chain" id="PRO_5018189287" evidence="2">
    <location>
        <begin position="23"/>
        <end position="96"/>
    </location>
</feature>
<keyword evidence="1" id="KW-0472">Membrane</keyword>
<reference evidence="3 4" key="1">
    <citation type="journal article" date="2018" name="Nat. Ecol. Evol.">
        <title>Pezizomycetes genomes reveal the molecular basis of ectomycorrhizal truffle lifestyle.</title>
        <authorList>
            <person name="Murat C."/>
            <person name="Payen T."/>
            <person name="Noel B."/>
            <person name="Kuo A."/>
            <person name="Morin E."/>
            <person name="Chen J."/>
            <person name="Kohler A."/>
            <person name="Krizsan K."/>
            <person name="Balestrini R."/>
            <person name="Da Silva C."/>
            <person name="Montanini B."/>
            <person name="Hainaut M."/>
            <person name="Levati E."/>
            <person name="Barry K.W."/>
            <person name="Belfiori B."/>
            <person name="Cichocki N."/>
            <person name="Clum A."/>
            <person name="Dockter R.B."/>
            <person name="Fauchery L."/>
            <person name="Guy J."/>
            <person name="Iotti M."/>
            <person name="Le Tacon F."/>
            <person name="Lindquist E.A."/>
            <person name="Lipzen A."/>
            <person name="Malagnac F."/>
            <person name="Mello A."/>
            <person name="Molinier V."/>
            <person name="Miyauchi S."/>
            <person name="Poulain J."/>
            <person name="Riccioni C."/>
            <person name="Rubini A."/>
            <person name="Sitrit Y."/>
            <person name="Splivallo R."/>
            <person name="Traeger S."/>
            <person name="Wang M."/>
            <person name="Zifcakova L."/>
            <person name="Wipf D."/>
            <person name="Zambonelli A."/>
            <person name="Paolocci F."/>
            <person name="Nowrousian M."/>
            <person name="Ottonello S."/>
            <person name="Baldrian P."/>
            <person name="Spatafora J.W."/>
            <person name="Henrissat B."/>
            <person name="Nagy L.G."/>
            <person name="Aury J.M."/>
            <person name="Wincker P."/>
            <person name="Grigoriev I.V."/>
            <person name="Bonfante P."/>
            <person name="Martin F.M."/>
        </authorList>
    </citation>
    <scope>NUCLEOTIDE SEQUENCE [LARGE SCALE GENOMIC DNA]</scope>
    <source>
        <strain evidence="3 4">RN42</strain>
    </source>
</reference>
<dbReference type="AlphaFoldDB" id="A0A3N4I9J9"/>
<gene>
    <name evidence="3" type="ORF">BJ508DRAFT_414791</name>
</gene>
<evidence type="ECO:0000256" key="2">
    <source>
        <dbReference type="SAM" id="SignalP"/>
    </source>
</evidence>
<feature type="signal peptide" evidence="2">
    <location>
        <begin position="1"/>
        <end position="22"/>
    </location>
</feature>
<keyword evidence="1" id="KW-1133">Transmembrane helix</keyword>
<organism evidence="3 4">
    <name type="scientific">Ascobolus immersus RN42</name>
    <dbReference type="NCBI Taxonomy" id="1160509"/>
    <lineage>
        <taxon>Eukaryota</taxon>
        <taxon>Fungi</taxon>
        <taxon>Dikarya</taxon>
        <taxon>Ascomycota</taxon>
        <taxon>Pezizomycotina</taxon>
        <taxon>Pezizomycetes</taxon>
        <taxon>Pezizales</taxon>
        <taxon>Ascobolaceae</taxon>
        <taxon>Ascobolus</taxon>
    </lineage>
</organism>
<accession>A0A3N4I9J9</accession>
<keyword evidence="2" id="KW-0732">Signal</keyword>
<proteinExistence type="predicted"/>
<feature type="transmembrane region" description="Helical" evidence="1">
    <location>
        <begin position="74"/>
        <end position="95"/>
    </location>
</feature>
<sequence>MRCPTFILTFLLTFLFGALIQAQSLDLSQIRTMDTNPPEITAVTTAPTYQAVGENGAVETLGSDPKYKSAESSAGRVVGIAWGGIVGVVVGAVLVF</sequence>
<evidence type="ECO:0000256" key="1">
    <source>
        <dbReference type="SAM" id="Phobius"/>
    </source>
</evidence>
<keyword evidence="1" id="KW-0812">Transmembrane</keyword>
<dbReference type="EMBL" id="ML119680">
    <property type="protein sequence ID" value="RPA81348.1"/>
    <property type="molecule type" value="Genomic_DNA"/>
</dbReference>
<keyword evidence="4" id="KW-1185">Reference proteome</keyword>
<name>A0A3N4I9J9_ASCIM</name>
<dbReference type="Proteomes" id="UP000275078">
    <property type="component" value="Unassembled WGS sequence"/>
</dbReference>
<protein>
    <submittedName>
        <fullName evidence="3">Uncharacterized protein</fullName>
    </submittedName>
</protein>
<evidence type="ECO:0000313" key="3">
    <source>
        <dbReference type="EMBL" id="RPA81348.1"/>
    </source>
</evidence>
<evidence type="ECO:0000313" key="4">
    <source>
        <dbReference type="Proteomes" id="UP000275078"/>
    </source>
</evidence>